<evidence type="ECO:0008006" key="4">
    <source>
        <dbReference type="Google" id="ProtNLM"/>
    </source>
</evidence>
<dbReference type="PANTHER" id="PTHR31270:SF1">
    <property type="entry name" value="GLUTAMINYL-PEPTIDE CYCLOTRANSFERASE"/>
    <property type="match status" value="1"/>
</dbReference>
<dbReference type="OMA" id="YTDSFWI"/>
<dbReference type="Gramene" id="Kaladp0048s0109.1.v1.1">
    <property type="protein sequence ID" value="Kaladp0048s0109.1.v1.1"/>
    <property type="gene ID" value="Kaladp0048s0109.v1.1"/>
</dbReference>
<dbReference type="PANTHER" id="PTHR31270">
    <property type="entry name" value="GLUTAMINYL-PEPTIDE CYCLOTRANSFERASE"/>
    <property type="match status" value="1"/>
</dbReference>
<feature type="compositionally biased region" description="Polar residues" evidence="1">
    <location>
        <begin position="1"/>
        <end position="11"/>
    </location>
</feature>
<dbReference type="GO" id="GO:0016603">
    <property type="term" value="F:glutaminyl-peptide cyclotransferase activity"/>
    <property type="evidence" value="ECO:0007669"/>
    <property type="project" value="InterPro"/>
</dbReference>
<organism evidence="2 3">
    <name type="scientific">Kalanchoe fedtschenkoi</name>
    <name type="common">Lavender scallops</name>
    <name type="synonym">South American air plant</name>
    <dbReference type="NCBI Taxonomy" id="63787"/>
    <lineage>
        <taxon>Eukaryota</taxon>
        <taxon>Viridiplantae</taxon>
        <taxon>Streptophyta</taxon>
        <taxon>Embryophyta</taxon>
        <taxon>Tracheophyta</taxon>
        <taxon>Spermatophyta</taxon>
        <taxon>Magnoliopsida</taxon>
        <taxon>eudicotyledons</taxon>
        <taxon>Gunneridae</taxon>
        <taxon>Pentapetalae</taxon>
        <taxon>Saxifragales</taxon>
        <taxon>Crassulaceae</taxon>
        <taxon>Kalanchoe</taxon>
    </lineage>
</organism>
<dbReference type="SUPFAM" id="SSF63825">
    <property type="entry name" value="YWTD domain"/>
    <property type="match status" value="1"/>
</dbReference>
<dbReference type="AlphaFoldDB" id="A0A7N0TWQ8"/>
<evidence type="ECO:0000256" key="1">
    <source>
        <dbReference type="SAM" id="MobiDB-lite"/>
    </source>
</evidence>
<name>A0A7N0TWQ8_KALFE</name>
<evidence type="ECO:0000313" key="3">
    <source>
        <dbReference type="Proteomes" id="UP000594263"/>
    </source>
</evidence>
<proteinExistence type="predicted"/>
<reference evidence="2" key="1">
    <citation type="submission" date="2021-01" db="UniProtKB">
        <authorList>
            <consortium name="EnsemblPlants"/>
        </authorList>
    </citation>
    <scope>IDENTIFICATION</scope>
</reference>
<dbReference type="Proteomes" id="UP000594263">
    <property type="component" value="Unplaced"/>
</dbReference>
<dbReference type="InterPro" id="IPR007788">
    <property type="entry name" value="QCT"/>
</dbReference>
<sequence length="336" mass="37622">MPPRGSSVSESTQKRRSALVSSPGSATLRLGHLRRSIAVILLLSGFALPSAVSRLRNAPPAIARVRVVNEFPHDPHAFTQGLVYAGNDTLYESTGLYNLVTCPFLPTFSMLRIPDDINMHCSSVRRVALLTGKVELLHPMAASYFGEGLTLLHDKLYQVTWLTKTGFIYDKKNLSEVKQFIHSMQDGWGLATDGNILFGSDGSSTLYLMDPKTFKVISKHIETYNGHEVYNLNELEFVNGEVWANIWTSDCFARISYTDGKVVGWILLQNLSENLISSGQAGVDVLNGIAWDDVDRRIFVTGKLWPKLYEIELHPAEKKSERSIERLCMREPLHLL</sequence>
<evidence type="ECO:0000313" key="2">
    <source>
        <dbReference type="EnsemblPlants" id="Kaladp0048s0109.1.v1.1"/>
    </source>
</evidence>
<accession>A0A7N0TWQ8</accession>
<protein>
    <recommendedName>
        <fullName evidence="4">Glutaminyl-peptide cyclotransferase</fullName>
    </recommendedName>
</protein>
<dbReference type="Pfam" id="PF05096">
    <property type="entry name" value="Glu_cyclase_2"/>
    <property type="match status" value="2"/>
</dbReference>
<dbReference type="EnsemblPlants" id="Kaladp0048s0109.1.v1.1">
    <property type="protein sequence ID" value="Kaladp0048s0109.1.v1.1"/>
    <property type="gene ID" value="Kaladp0048s0109.v1.1"/>
</dbReference>
<feature type="region of interest" description="Disordered" evidence="1">
    <location>
        <begin position="1"/>
        <end position="20"/>
    </location>
</feature>
<keyword evidence="3" id="KW-1185">Reference proteome</keyword>